<feature type="non-terminal residue" evidence="1">
    <location>
        <position position="1"/>
    </location>
</feature>
<name>A0ABN9CW95_9NEOB</name>
<gene>
    <name evidence="1" type="ORF">SPARVUS_LOCUS5730212</name>
</gene>
<protein>
    <submittedName>
        <fullName evidence="1">Uncharacterized protein</fullName>
    </submittedName>
</protein>
<accession>A0ABN9CW95</accession>
<reference evidence="1" key="1">
    <citation type="submission" date="2023-05" db="EMBL/GenBank/DDBJ databases">
        <authorList>
            <person name="Stuckert A."/>
        </authorList>
    </citation>
    <scope>NUCLEOTIDE SEQUENCE</scope>
</reference>
<proteinExistence type="predicted"/>
<dbReference type="EMBL" id="CATNWA010012404">
    <property type="protein sequence ID" value="CAI9563371.1"/>
    <property type="molecule type" value="Genomic_DNA"/>
</dbReference>
<comment type="caution">
    <text evidence="1">The sequence shown here is derived from an EMBL/GenBank/DDBJ whole genome shotgun (WGS) entry which is preliminary data.</text>
</comment>
<dbReference type="Proteomes" id="UP001162483">
    <property type="component" value="Unassembled WGS sequence"/>
</dbReference>
<evidence type="ECO:0000313" key="2">
    <source>
        <dbReference type="Proteomes" id="UP001162483"/>
    </source>
</evidence>
<evidence type="ECO:0000313" key="1">
    <source>
        <dbReference type="EMBL" id="CAI9563371.1"/>
    </source>
</evidence>
<keyword evidence="2" id="KW-1185">Reference proteome</keyword>
<organism evidence="1 2">
    <name type="scientific">Staurois parvus</name>
    <dbReference type="NCBI Taxonomy" id="386267"/>
    <lineage>
        <taxon>Eukaryota</taxon>
        <taxon>Metazoa</taxon>
        <taxon>Chordata</taxon>
        <taxon>Craniata</taxon>
        <taxon>Vertebrata</taxon>
        <taxon>Euteleostomi</taxon>
        <taxon>Amphibia</taxon>
        <taxon>Batrachia</taxon>
        <taxon>Anura</taxon>
        <taxon>Neobatrachia</taxon>
        <taxon>Ranoidea</taxon>
        <taxon>Ranidae</taxon>
        <taxon>Staurois</taxon>
    </lineage>
</organism>
<sequence>PVEPLACLTILLPDPRYRAARYLLNLACDPDHSLLAPPVPRCPHDTDPACLTTLTSPDDPPIPHGSPLVDSVPALPCQYSLPQPDALRGRDLVPVCTKSIPTIRGPGE</sequence>